<dbReference type="Pfam" id="PF02082">
    <property type="entry name" value="Rrf2"/>
    <property type="match status" value="1"/>
</dbReference>
<dbReference type="Gene3D" id="1.10.10.10">
    <property type="entry name" value="Winged helix-like DNA-binding domain superfamily/Winged helix DNA-binding domain"/>
    <property type="match status" value="1"/>
</dbReference>
<gene>
    <name evidence="2" type="ORF">LJD61_09225</name>
</gene>
<name>A0ABT1NEQ3_9FIRM</name>
<dbReference type="RefSeq" id="WP_255227233.1">
    <property type="nucleotide sequence ID" value="NZ_JAJEKE010000006.1"/>
</dbReference>
<reference evidence="2 3" key="1">
    <citation type="submission" date="2021-10" db="EMBL/GenBank/DDBJ databases">
        <title>Lutispora strain m25 sp. nov., a thermophilic, non-spore-forming bacterium isolated from a lab-scale methanogenic bioreactor digesting anaerobic sludge.</title>
        <authorList>
            <person name="El Houari A."/>
            <person name="Mcdonald J."/>
        </authorList>
    </citation>
    <scope>NUCLEOTIDE SEQUENCE [LARGE SCALE GENOMIC DNA]</scope>
    <source>
        <strain evidence="3">m25</strain>
    </source>
</reference>
<dbReference type="InterPro" id="IPR030489">
    <property type="entry name" value="TR_Rrf2-type_CS"/>
</dbReference>
<dbReference type="Proteomes" id="UP001651880">
    <property type="component" value="Unassembled WGS sequence"/>
</dbReference>
<dbReference type="InterPro" id="IPR000944">
    <property type="entry name" value="Tscrpt_reg_Rrf2"/>
</dbReference>
<proteinExistence type="predicted"/>
<evidence type="ECO:0000313" key="2">
    <source>
        <dbReference type="EMBL" id="MCQ1529724.1"/>
    </source>
</evidence>
<accession>A0ABT1NEQ3</accession>
<evidence type="ECO:0000256" key="1">
    <source>
        <dbReference type="ARBA" id="ARBA00023125"/>
    </source>
</evidence>
<comment type="caution">
    <text evidence="2">The sequence shown here is derived from an EMBL/GenBank/DDBJ whole genome shotgun (WGS) entry which is preliminary data.</text>
</comment>
<evidence type="ECO:0000313" key="3">
    <source>
        <dbReference type="Proteomes" id="UP001651880"/>
    </source>
</evidence>
<keyword evidence="3" id="KW-1185">Reference proteome</keyword>
<dbReference type="PROSITE" id="PS01332">
    <property type="entry name" value="HTH_RRF2_1"/>
    <property type="match status" value="1"/>
</dbReference>
<sequence>MKISTKGRYGLRAMVDLALKSVTDHVPLKSIAESQNISEGYLEHVFSALKKAGLVKSIKGPQGGYILVDRPSQITVGAILRVLEGDLSIVDDKNNPDGDNVIENCIKLHVWEKIDESINSIVDGVTLEDLVSEYKRMENIGAEMYYI</sequence>
<protein>
    <submittedName>
        <fullName evidence="2">Rrf2 family transcriptional regulator</fullName>
    </submittedName>
</protein>
<dbReference type="EMBL" id="JAJEKE010000006">
    <property type="protein sequence ID" value="MCQ1529724.1"/>
    <property type="molecule type" value="Genomic_DNA"/>
</dbReference>
<organism evidence="2 3">
    <name type="scientific">Lutispora saccharofermentans</name>
    <dbReference type="NCBI Taxonomy" id="3024236"/>
    <lineage>
        <taxon>Bacteria</taxon>
        <taxon>Bacillati</taxon>
        <taxon>Bacillota</taxon>
        <taxon>Clostridia</taxon>
        <taxon>Lutisporales</taxon>
        <taxon>Lutisporaceae</taxon>
        <taxon>Lutispora</taxon>
    </lineage>
</organism>
<dbReference type="PROSITE" id="PS51197">
    <property type="entry name" value="HTH_RRF2_2"/>
    <property type="match status" value="1"/>
</dbReference>
<dbReference type="PANTHER" id="PTHR33221">
    <property type="entry name" value="WINGED HELIX-TURN-HELIX TRANSCRIPTIONAL REGULATOR, RRF2 FAMILY"/>
    <property type="match status" value="1"/>
</dbReference>
<dbReference type="SUPFAM" id="SSF46785">
    <property type="entry name" value="Winged helix' DNA-binding domain"/>
    <property type="match status" value="1"/>
</dbReference>
<dbReference type="InterPro" id="IPR036390">
    <property type="entry name" value="WH_DNA-bd_sf"/>
</dbReference>
<dbReference type="InterPro" id="IPR036388">
    <property type="entry name" value="WH-like_DNA-bd_sf"/>
</dbReference>
<dbReference type="NCBIfam" id="TIGR00738">
    <property type="entry name" value="rrf2_super"/>
    <property type="match status" value="1"/>
</dbReference>
<keyword evidence="1" id="KW-0238">DNA-binding</keyword>
<dbReference type="PANTHER" id="PTHR33221:SF5">
    <property type="entry name" value="HTH-TYPE TRANSCRIPTIONAL REGULATOR ISCR"/>
    <property type="match status" value="1"/>
</dbReference>